<accession>A0A1I0T6F6</accession>
<dbReference type="AlphaFoldDB" id="A0A1I0T6F6"/>
<feature type="chain" id="PRO_5010180183" evidence="1">
    <location>
        <begin position="36"/>
        <end position="301"/>
    </location>
</feature>
<feature type="domain" description="Fe/B12 periplasmic-binding" evidence="2">
    <location>
        <begin position="43"/>
        <end position="301"/>
    </location>
</feature>
<dbReference type="RefSeq" id="WP_231564691.1">
    <property type="nucleotide sequence ID" value="NZ_FOJO01000005.1"/>
</dbReference>
<dbReference type="Pfam" id="PF01497">
    <property type="entry name" value="Peripla_BP_2"/>
    <property type="match status" value="1"/>
</dbReference>
<dbReference type="InterPro" id="IPR002491">
    <property type="entry name" value="ABC_transptr_periplasmic_BD"/>
</dbReference>
<protein>
    <submittedName>
        <fullName evidence="3">Iron complex transport system substrate-binding protein</fullName>
    </submittedName>
</protein>
<dbReference type="InterPro" id="IPR050902">
    <property type="entry name" value="ABC_Transporter_SBP"/>
</dbReference>
<name>A0A1I0T6F6_9RHOB</name>
<gene>
    <name evidence="3" type="ORF">SAMN04487972_10571</name>
</gene>
<dbReference type="CDD" id="cd01149">
    <property type="entry name" value="HutB"/>
    <property type="match status" value="1"/>
</dbReference>
<dbReference type="PROSITE" id="PS50983">
    <property type="entry name" value="FE_B12_PBP"/>
    <property type="match status" value="1"/>
</dbReference>
<organism evidence="3 4">
    <name type="scientific">Paracoccus halophilus</name>
    <dbReference type="NCBI Taxonomy" id="376733"/>
    <lineage>
        <taxon>Bacteria</taxon>
        <taxon>Pseudomonadati</taxon>
        <taxon>Pseudomonadota</taxon>
        <taxon>Alphaproteobacteria</taxon>
        <taxon>Rhodobacterales</taxon>
        <taxon>Paracoccaceae</taxon>
        <taxon>Paracoccus</taxon>
    </lineage>
</organism>
<dbReference type="EMBL" id="FOJO01000005">
    <property type="protein sequence ID" value="SFA47385.1"/>
    <property type="molecule type" value="Genomic_DNA"/>
</dbReference>
<dbReference type="PANTHER" id="PTHR30535:SF4">
    <property type="entry name" value="HEMIN-BINDING PERIPLASMIC PROTEIN HMUT"/>
    <property type="match status" value="1"/>
</dbReference>
<evidence type="ECO:0000259" key="2">
    <source>
        <dbReference type="PROSITE" id="PS50983"/>
    </source>
</evidence>
<feature type="signal peptide" evidence="1">
    <location>
        <begin position="1"/>
        <end position="35"/>
    </location>
</feature>
<dbReference type="Proteomes" id="UP000182312">
    <property type="component" value="Unassembled WGS sequence"/>
</dbReference>
<dbReference type="SUPFAM" id="SSF53807">
    <property type="entry name" value="Helical backbone' metal receptor"/>
    <property type="match status" value="1"/>
</dbReference>
<evidence type="ECO:0000256" key="1">
    <source>
        <dbReference type="SAM" id="SignalP"/>
    </source>
</evidence>
<dbReference type="Gene3D" id="3.40.50.1980">
    <property type="entry name" value="Nitrogenase molybdenum iron protein domain"/>
    <property type="match status" value="2"/>
</dbReference>
<keyword evidence="1" id="KW-0732">Signal</keyword>
<reference evidence="3 4" key="1">
    <citation type="submission" date="2016-10" db="EMBL/GenBank/DDBJ databases">
        <authorList>
            <person name="de Groot N.N."/>
        </authorList>
    </citation>
    <scope>NUCLEOTIDE SEQUENCE [LARGE SCALE GENOMIC DNA]</scope>
    <source>
        <strain evidence="3 4">CGMCC 1.6117</strain>
    </source>
</reference>
<evidence type="ECO:0000313" key="3">
    <source>
        <dbReference type="EMBL" id="SFA47385.1"/>
    </source>
</evidence>
<sequence>MTARACHSAGCGPRAALMALIAATAAALLSGPAAADPHPDASRVLSIGGSVTEIVYALGQQDRLVARDTTSNYPAEAQALPDIGYMRQLSAEGVLSVKPDLILAEDGAGPPETIALLKQAGIPFETIPPGTGPGGLADKITAVAEALGVPDTATAPVAALQADLDRLADISADPAQKKRVLFVLFATGGRITASGTGTEADAIIRMAGAENAVQGFEGYKPLTDEAITSAAPDIILTMRRGGAGAEIDAKAEDLLALPAISTTPAARNGAVISMDGLYLLGFGPRTGKAALDLHDAIYGTS</sequence>
<proteinExistence type="predicted"/>
<dbReference type="PANTHER" id="PTHR30535">
    <property type="entry name" value="VITAMIN B12-BINDING PROTEIN"/>
    <property type="match status" value="1"/>
</dbReference>
<evidence type="ECO:0000313" key="4">
    <source>
        <dbReference type="Proteomes" id="UP000182312"/>
    </source>
</evidence>